<keyword evidence="8 10" id="KW-0675">Receptor</keyword>
<evidence type="ECO:0000256" key="5">
    <source>
        <dbReference type="ARBA" id="ARBA00022725"/>
    </source>
</evidence>
<keyword evidence="4 10" id="KW-0812">Transmembrane</keyword>
<dbReference type="GO" id="GO:0005886">
    <property type="term" value="C:plasma membrane"/>
    <property type="evidence" value="ECO:0007669"/>
    <property type="project" value="UniProtKB-SubCell"/>
</dbReference>
<proteinExistence type="inferred from homology"/>
<reference evidence="11 12" key="1">
    <citation type="journal article" date="2024" name="Ann. Entomol. Soc. Am.">
        <title>Genomic analyses of the southern and eastern yellowjacket wasps (Hymenoptera: Vespidae) reveal evolutionary signatures of social life.</title>
        <authorList>
            <person name="Catto M.A."/>
            <person name="Caine P.B."/>
            <person name="Orr S.E."/>
            <person name="Hunt B.G."/>
            <person name="Goodisman M.A.D."/>
        </authorList>
    </citation>
    <scope>NUCLEOTIDE SEQUENCE [LARGE SCALE GENOMIC DNA]</scope>
    <source>
        <strain evidence="11">232</strain>
        <tissue evidence="11">Head and thorax</tissue>
    </source>
</reference>
<evidence type="ECO:0000256" key="8">
    <source>
        <dbReference type="ARBA" id="ARBA00023170"/>
    </source>
</evidence>
<dbReference type="GO" id="GO:0007608">
    <property type="term" value="P:sensory perception of smell"/>
    <property type="evidence" value="ECO:0007669"/>
    <property type="project" value="UniProtKB-KW"/>
</dbReference>
<evidence type="ECO:0000256" key="10">
    <source>
        <dbReference type="RuleBase" id="RU351113"/>
    </source>
</evidence>
<evidence type="ECO:0000256" key="7">
    <source>
        <dbReference type="ARBA" id="ARBA00023136"/>
    </source>
</evidence>
<dbReference type="Pfam" id="PF02949">
    <property type="entry name" value="7tm_6"/>
    <property type="match status" value="1"/>
</dbReference>
<keyword evidence="5 10" id="KW-0552">Olfaction</keyword>
<keyword evidence="6 10" id="KW-1133">Transmembrane helix</keyword>
<protein>
    <recommendedName>
        <fullName evidence="10">Odorant receptor</fullName>
    </recommendedName>
</protein>
<evidence type="ECO:0000256" key="3">
    <source>
        <dbReference type="ARBA" id="ARBA00022606"/>
    </source>
</evidence>
<evidence type="ECO:0000313" key="11">
    <source>
        <dbReference type="EMBL" id="KAL2739224.1"/>
    </source>
</evidence>
<keyword evidence="7 10" id="KW-0472">Membrane</keyword>
<feature type="transmembrane region" description="Helical" evidence="10">
    <location>
        <begin position="111"/>
        <end position="134"/>
    </location>
</feature>
<feature type="transmembrane region" description="Helical" evidence="10">
    <location>
        <begin position="242"/>
        <end position="261"/>
    </location>
</feature>
<evidence type="ECO:0000256" key="4">
    <source>
        <dbReference type="ARBA" id="ARBA00022692"/>
    </source>
</evidence>
<comment type="caution">
    <text evidence="11">The sequence shown here is derived from an EMBL/GenBank/DDBJ whole genome shotgun (WGS) entry which is preliminary data.</text>
</comment>
<dbReference type="PANTHER" id="PTHR21137:SF35">
    <property type="entry name" value="ODORANT RECEPTOR 19A-RELATED"/>
    <property type="match status" value="1"/>
</dbReference>
<dbReference type="Proteomes" id="UP001607303">
    <property type="component" value="Unassembled WGS sequence"/>
</dbReference>
<dbReference type="PANTHER" id="PTHR21137">
    <property type="entry name" value="ODORANT RECEPTOR"/>
    <property type="match status" value="1"/>
</dbReference>
<dbReference type="InterPro" id="IPR004117">
    <property type="entry name" value="7tm6_olfct_rcpt"/>
</dbReference>
<dbReference type="GO" id="GO:0007165">
    <property type="term" value="P:signal transduction"/>
    <property type="evidence" value="ECO:0007669"/>
    <property type="project" value="UniProtKB-KW"/>
</dbReference>
<evidence type="ECO:0000256" key="1">
    <source>
        <dbReference type="ARBA" id="ARBA00004651"/>
    </source>
</evidence>
<evidence type="ECO:0000256" key="2">
    <source>
        <dbReference type="ARBA" id="ARBA00022475"/>
    </source>
</evidence>
<keyword evidence="9 10" id="KW-0807">Transducer</keyword>
<dbReference type="EMBL" id="JAYRBN010000061">
    <property type="protein sequence ID" value="KAL2739224.1"/>
    <property type="molecule type" value="Genomic_DNA"/>
</dbReference>
<evidence type="ECO:0000256" key="9">
    <source>
        <dbReference type="ARBA" id="ARBA00023224"/>
    </source>
</evidence>
<sequence>MFLFMALPQTINLYFIWGDFNLIVDNLSVANLTVIIALTKITIFWFNGRCNYIAFHFNSYNLRRFIWLTLSICRNKFTIQNLLALMANDRKEADTEEEIKKMMKIASISRTISIGSTVITNAVVVLWAMSRFLLMRQSGRRALFLLSSFPYESLITPNFELTSVGQIVSAFCTATTYTVVDTFVAMLILHVCGQFSYLRQKISELGIYDDVDFRKKLAKIVKKHDTLNKFADTIENKFNGMLLMQMLGCTIELCVLCFQALLRYIRAITIQSITEGSQELFVFQMCFLTLYISYILLQIFLYCYIGEKLASESSKLANAAYECKWYNMSAKEAKCLVLIIRRARSPLCITAGRFCSFNLQLFTKILKTSMGYLSVLYTMKSKNVE</sequence>
<feature type="transmembrane region" description="Helical" evidence="10">
    <location>
        <begin position="27"/>
        <end position="46"/>
    </location>
</feature>
<dbReference type="AlphaFoldDB" id="A0ABD2C2F5"/>
<gene>
    <name evidence="11" type="ORF">V1477_010613</name>
</gene>
<organism evidence="11 12">
    <name type="scientific">Vespula maculifrons</name>
    <name type="common">Eastern yellow jacket</name>
    <name type="synonym">Wasp</name>
    <dbReference type="NCBI Taxonomy" id="7453"/>
    <lineage>
        <taxon>Eukaryota</taxon>
        <taxon>Metazoa</taxon>
        <taxon>Ecdysozoa</taxon>
        <taxon>Arthropoda</taxon>
        <taxon>Hexapoda</taxon>
        <taxon>Insecta</taxon>
        <taxon>Pterygota</taxon>
        <taxon>Neoptera</taxon>
        <taxon>Endopterygota</taxon>
        <taxon>Hymenoptera</taxon>
        <taxon>Apocrita</taxon>
        <taxon>Aculeata</taxon>
        <taxon>Vespoidea</taxon>
        <taxon>Vespidae</taxon>
        <taxon>Vespinae</taxon>
        <taxon>Vespula</taxon>
    </lineage>
</organism>
<keyword evidence="3 10" id="KW-0716">Sensory transduction</keyword>
<comment type="subcellular location">
    <subcellularLocation>
        <location evidence="1 10">Cell membrane</location>
        <topology evidence="1 10">Multi-pass membrane protein</topology>
    </subcellularLocation>
</comment>
<keyword evidence="12" id="KW-1185">Reference proteome</keyword>
<accession>A0ABD2C2F5</accession>
<name>A0ABD2C2F5_VESMC</name>
<comment type="caution">
    <text evidence="10">Lacks conserved residue(s) required for the propagation of feature annotation.</text>
</comment>
<comment type="similarity">
    <text evidence="10">Belongs to the insect chemoreceptor superfamily. Heteromeric odorant receptor channel (TC 1.A.69) family.</text>
</comment>
<feature type="transmembrane region" description="Helical" evidence="10">
    <location>
        <begin position="167"/>
        <end position="192"/>
    </location>
</feature>
<keyword evidence="2" id="KW-1003">Cell membrane</keyword>
<evidence type="ECO:0000313" key="12">
    <source>
        <dbReference type="Proteomes" id="UP001607303"/>
    </source>
</evidence>
<evidence type="ECO:0000256" key="6">
    <source>
        <dbReference type="ARBA" id="ARBA00022989"/>
    </source>
</evidence>
<feature type="transmembrane region" description="Helical" evidence="10">
    <location>
        <begin position="281"/>
        <end position="305"/>
    </location>
</feature>